<organism evidence="3 4">
    <name type="scientific">Fusarium albosuccineum</name>
    <dbReference type="NCBI Taxonomy" id="1237068"/>
    <lineage>
        <taxon>Eukaryota</taxon>
        <taxon>Fungi</taxon>
        <taxon>Dikarya</taxon>
        <taxon>Ascomycota</taxon>
        <taxon>Pezizomycotina</taxon>
        <taxon>Sordariomycetes</taxon>
        <taxon>Hypocreomycetidae</taxon>
        <taxon>Hypocreales</taxon>
        <taxon>Nectriaceae</taxon>
        <taxon>Fusarium</taxon>
        <taxon>Fusarium decemcellulare species complex</taxon>
    </lineage>
</organism>
<dbReference type="EMBL" id="JAADYS010000637">
    <property type="protein sequence ID" value="KAF4468231.1"/>
    <property type="molecule type" value="Genomic_DNA"/>
</dbReference>
<proteinExistence type="predicted"/>
<evidence type="ECO:0000313" key="3">
    <source>
        <dbReference type="EMBL" id="KAF4468231.1"/>
    </source>
</evidence>
<dbReference type="InterPro" id="IPR036420">
    <property type="entry name" value="BRCT_dom_sf"/>
</dbReference>
<dbReference type="PROSITE" id="PS50172">
    <property type="entry name" value="BRCT"/>
    <property type="match status" value="1"/>
</dbReference>
<feature type="region of interest" description="Disordered" evidence="1">
    <location>
        <begin position="95"/>
        <end position="137"/>
    </location>
</feature>
<name>A0A8H4LG93_9HYPO</name>
<evidence type="ECO:0000259" key="2">
    <source>
        <dbReference type="PROSITE" id="PS50172"/>
    </source>
</evidence>
<feature type="domain" description="BRCT" evidence="2">
    <location>
        <begin position="1"/>
        <end position="92"/>
    </location>
</feature>
<feature type="compositionally biased region" description="Basic and acidic residues" evidence="1">
    <location>
        <begin position="296"/>
        <end position="324"/>
    </location>
</feature>
<gene>
    <name evidence="3" type="ORF">FALBO_4850</name>
</gene>
<protein>
    <recommendedName>
        <fullName evidence="2">BRCT domain-containing protein</fullName>
    </recommendedName>
</protein>
<dbReference type="AlphaFoldDB" id="A0A8H4LG93"/>
<accession>A0A8H4LG93</accession>
<reference evidence="3 4" key="1">
    <citation type="submission" date="2020-01" db="EMBL/GenBank/DDBJ databases">
        <title>Identification and distribution of gene clusters putatively required for synthesis of sphingolipid metabolism inhibitors in phylogenetically diverse species of the filamentous fungus Fusarium.</title>
        <authorList>
            <person name="Kim H.-S."/>
            <person name="Busman M."/>
            <person name="Brown D.W."/>
            <person name="Divon H."/>
            <person name="Uhlig S."/>
            <person name="Proctor R.H."/>
        </authorList>
    </citation>
    <scope>NUCLEOTIDE SEQUENCE [LARGE SCALE GENOMIC DNA]</scope>
    <source>
        <strain evidence="3 4">NRRL 20459</strain>
    </source>
</reference>
<dbReference type="Proteomes" id="UP000554235">
    <property type="component" value="Unassembled WGS sequence"/>
</dbReference>
<dbReference type="SUPFAM" id="SSF52113">
    <property type="entry name" value="BRCT domain"/>
    <property type="match status" value="1"/>
</dbReference>
<evidence type="ECO:0000313" key="4">
    <source>
        <dbReference type="Proteomes" id="UP000554235"/>
    </source>
</evidence>
<feature type="region of interest" description="Disordered" evidence="1">
    <location>
        <begin position="268"/>
        <end position="324"/>
    </location>
</feature>
<dbReference type="OrthoDB" id="10657176at2759"/>
<evidence type="ECO:0000256" key="1">
    <source>
        <dbReference type="SAM" id="MobiDB-lite"/>
    </source>
</evidence>
<sequence>MAHQVTLNGKVHPDRNKEQIVNFLKRNKIANFLSHEKVFTGDHLDYLISNSRDTGTKIYKHVIDTDIPILNEEWMKDVVEKKEWVEPLEHHLIKKCAMPDTSGDGTSQPGGGDDSSDNNDSSGNNSSGGNNDSSENHDKTLAEATTAARMVKDAADLAVAGNVEAQMAFQSGDAKAVATGNRKAYDSFILAKEQFNVVEKLSKNVNGDLKQAILKVLSSASVELSRAETAAGNANNFADAAKVQLKTENDGSNRIEGTPDITDVVRSQQKATEDAEAAGKAAREAIAHAQSLRQQAEAKAKDASTVKEAAGQKEGPEKDAELSRYREKSAEAVDALAEAQLAEETAKKAEETALVTANAAGLPPPVLYQQTEQSPWGDVLETTSTTPKGRQPHDRVMVPARVTKATEAAGVILGVLPRGQLLVAIPAKKGPKAFILSSTFALARKHFKDGGGELLEYEDPDEYEGMSIWHLQPLVVAVQKSKGSRPRNMLAVLLAKVPGSDKKRLFNLTILREIWAPGMVAEFMNAVAERQSQPAICAVSVKQQVEDEEDKRKEMWKDRYAIKPSE</sequence>
<feature type="compositionally biased region" description="Low complexity" evidence="1">
    <location>
        <begin position="118"/>
        <end position="133"/>
    </location>
</feature>
<dbReference type="InterPro" id="IPR001357">
    <property type="entry name" value="BRCT_dom"/>
</dbReference>
<comment type="caution">
    <text evidence="3">The sequence shown here is derived from an EMBL/GenBank/DDBJ whole genome shotgun (WGS) entry which is preliminary data.</text>
</comment>
<keyword evidence="4" id="KW-1185">Reference proteome</keyword>